<dbReference type="GO" id="GO:0005524">
    <property type="term" value="F:ATP binding"/>
    <property type="evidence" value="ECO:0007669"/>
    <property type="project" value="UniProtKB-KW"/>
</dbReference>
<dbReference type="Pfam" id="PF00005">
    <property type="entry name" value="ABC_tran"/>
    <property type="match status" value="1"/>
</dbReference>
<dbReference type="PANTHER" id="PTHR43204:SF1">
    <property type="entry name" value="ABC TRANSPORTER I FAMILY MEMBER 6, CHLOROPLASTIC"/>
    <property type="match status" value="1"/>
</dbReference>
<dbReference type="InterPro" id="IPR010230">
    <property type="entry name" value="FeS-cluster_ATPase_SufC"/>
</dbReference>
<comment type="similarity">
    <text evidence="1">Belongs to the ABC transporter superfamily. Ycf16 family.</text>
</comment>
<dbReference type="GO" id="GO:0016887">
    <property type="term" value="F:ATP hydrolysis activity"/>
    <property type="evidence" value="ECO:0007669"/>
    <property type="project" value="InterPro"/>
</dbReference>
<dbReference type="PROSITE" id="PS00211">
    <property type="entry name" value="ABC_TRANSPORTER_1"/>
    <property type="match status" value="1"/>
</dbReference>
<feature type="domain" description="ABC transporter" evidence="4">
    <location>
        <begin position="11"/>
        <end position="250"/>
    </location>
</feature>
<gene>
    <name evidence="6" type="primary">sufC</name>
    <name evidence="6" type="ORF">DLM65_03015</name>
    <name evidence="5" type="ORF">JF886_06640</name>
</gene>
<name>A0A2W6AH68_9BACT</name>
<dbReference type="CDD" id="cd03217">
    <property type="entry name" value="ABC_FeS_Assembly"/>
    <property type="match status" value="1"/>
</dbReference>
<evidence type="ECO:0000313" key="5">
    <source>
        <dbReference type="EMBL" id="MBJ7594530.1"/>
    </source>
</evidence>
<evidence type="ECO:0000313" key="7">
    <source>
        <dbReference type="Proteomes" id="UP000248724"/>
    </source>
</evidence>
<evidence type="ECO:0000259" key="4">
    <source>
        <dbReference type="PROSITE" id="PS50893"/>
    </source>
</evidence>
<dbReference type="InterPro" id="IPR003439">
    <property type="entry name" value="ABC_transporter-like_ATP-bd"/>
</dbReference>
<dbReference type="InterPro" id="IPR027417">
    <property type="entry name" value="P-loop_NTPase"/>
</dbReference>
<proteinExistence type="inferred from homology"/>
<comment type="caution">
    <text evidence="6">The sequence shown here is derived from an EMBL/GenBank/DDBJ whole genome shotgun (WGS) entry which is preliminary data.</text>
</comment>
<evidence type="ECO:0000313" key="6">
    <source>
        <dbReference type="EMBL" id="PZR82854.1"/>
    </source>
</evidence>
<evidence type="ECO:0000256" key="1">
    <source>
        <dbReference type="ARBA" id="ARBA00006216"/>
    </source>
</evidence>
<dbReference type="NCBIfam" id="TIGR01978">
    <property type="entry name" value="sufC"/>
    <property type="match status" value="1"/>
</dbReference>
<dbReference type="InterPro" id="IPR003593">
    <property type="entry name" value="AAA+_ATPase"/>
</dbReference>
<sequence length="272" mass="28959">MPENAAAAAALVVRGLAVSVEEKEILRGVDLSVPAGEIHALMGPNGSGKSTLAYTLSGHPKYTVTSGSATFGGEDLLALPADARARLGVFLCFQYPTAIPGVTTVNFMRAALRAQGKEMPAREFIRRLNEEMAALKIDESFRARYINDGFSGGEKKRAEVLQMAMLRPRLSILDETDSGLDVDALRTVANGVNRLAGPDMSVLVITHYPRILEFLKPDRVHVLHQGRIVTSGGAELARQIESEGYEPIIGPVAAQAAASHTSLTGVVAEAQA</sequence>
<dbReference type="SMART" id="SM00382">
    <property type="entry name" value="AAA"/>
    <property type="match status" value="1"/>
</dbReference>
<dbReference type="AlphaFoldDB" id="A0A2W6AH68"/>
<evidence type="ECO:0000256" key="2">
    <source>
        <dbReference type="ARBA" id="ARBA00022741"/>
    </source>
</evidence>
<dbReference type="Proteomes" id="UP000606991">
    <property type="component" value="Unassembled WGS sequence"/>
</dbReference>
<protein>
    <submittedName>
        <fullName evidence="6">Fe-S cluster assembly ATPase SufC</fullName>
    </submittedName>
</protein>
<dbReference type="SUPFAM" id="SSF52540">
    <property type="entry name" value="P-loop containing nucleoside triphosphate hydrolases"/>
    <property type="match status" value="1"/>
</dbReference>
<accession>A0A2W6AH68</accession>
<reference evidence="6 7" key="1">
    <citation type="journal article" date="2017" name="Nature">
        <title>Atmospheric trace gases support primary production in Antarctic desert surface soil.</title>
        <authorList>
            <person name="Ji M."/>
            <person name="Greening C."/>
            <person name="Vanwonterghem I."/>
            <person name="Carere C.R."/>
            <person name="Bay S.K."/>
            <person name="Steen J.A."/>
            <person name="Montgomery K."/>
            <person name="Lines T."/>
            <person name="Beardall J."/>
            <person name="van Dorst J."/>
            <person name="Snape I."/>
            <person name="Stott M.B."/>
            <person name="Hugenholtz P."/>
            <person name="Ferrari B.C."/>
        </authorList>
    </citation>
    <scope>NUCLEOTIDE SEQUENCE [LARGE SCALE GENOMIC DNA]</scope>
    <source>
        <strain evidence="6">RRmetagenome_bin12</strain>
    </source>
</reference>
<dbReference type="RefSeq" id="WP_337310814.1">
    <property type="nucleotide sequence ID" value="NZ_JAEKNS010000074.1"/>
</dbReference>
<evidence type="ECO:0000313" key="8">
    <source>
        <dbReference type="Proteomes" id="UP000606991"/>
    </source>
</evidence>
<keyword evidence="2" id="KW-0547">Nucleotide-binding</keyword>
<dbReference type="PANTHER" id="PTHR43204">
    <property type="entry name" value="ABC TRANSPORTER I FAMILY MEMBER 6, CHLOROPLASTIC"/>
    <property type="match status" value="1"/>
</dbReference>
<keyword evidence="3" id="KW-0067">ATP-binding</keyword>
<reference evidence="6" key="2">
    <citation type="submission" date="2018-05" db="EMBL/GenBank/DDBJ databases">
        <authorList>
            <person name="Ferrari B."/>
        </authorList>
    </citation>
    <scope>NUCLEOTIDE SEQUENCE</scope>
    <source>
        <strain evidence="6">RRmetagenome_bin12</strain>
    </source>
</reference>
<organism evidence="6 7">
    <name type="scientific">Candidatus Aeolococcus gillhamiae</name>
    <dbReference type="NCBI Taxonomy" id="3127015"/>
    <lineage>
        <taxon>Bacteria</taxon>
        <taxon>Bacillati</taxon>
        <taxon>Candidatus Dormiibacterota</taxon>
        <taxon>Candidatus Dormibacteria</taxon>
        <taxon>Candidatus Aeolococcales</taxon>
        <taxon>Candidatus Aeolococcaceae</taxon>
        <taxon>Candidatus Aeolococcus</taxon>
    </lineage>
</organism>
<dbReference type="EMBL" id="QHBU01000055">
    <property type="protein sequence ID" value="PZR82854.1"/>
    <property type="molecule type" value="Genomic_DNA"/>
</dbReference>
<accession>A0A934MZC3</accession>
<dbReference type="InterPro" id="IPR017871">
    <property type="entry name" value="ABC_transporter-like_CS"/>
</dbReference>
<dbReference type="EMBL" id="JAEKNS010000074">
    <property type="protein sequence ID" value="MBJ7594530.1"/>
    <property type="molecule type" value="Genomic_DNA"/>
</dbReference>
<evidence type="ECO:0000256" key="3">
    <source>
        <dbReference type="ARBA" id="ARBA00022840"/>
    </source>
</evidence>
<reference evidence="5 8" key="3">
    <citation type="submission" date="2020-10" db="EMBL/GenBank/DDBJ databases">
        <title>Ca. Dormibacterota MAGs.</title>
        <authorList>
            <person name="Montgomery K."/>
        </authorList>
    </citation>
    <scope>NUCLEOTIDE SEQUENCE [LARGE SCALE GENOMIC DNA]</scope>
    <source>
        <strain evidence="5">SC8812_S17_18</strain>
    </source>
</reference>
<dbReference type="PROSITE" id="PS50893">
    <property type="entry name" value="ABC_TRANSPORTER_2"/>
    <property type="match status" value="1"/>
</dbReference>
<dbReference type="Gene3D" id="3.40.50.300">
    <property type="entry name" value="P-loop containing nucleotide triphosphate hydrolases"/>
    <property type="match status" value="1"/>
</dbReference>
<dbReference type="Proteomes" id="UP000248724">
    <property type="component" value="Unassembled WGS sequence"/>
</dbReference>